<accession>A0ACC3MQX4</accession>
<organism evidence="1 2">
    <name type="scientific">Vermiconidia calcicola</name>
    <dbReference type="NCBI Taxonomy" id="1690605"/>
    <lineage>
        <taxon>Eukaryota</taxon>
        <taxon>Fungi</taxon>
        <taxon>Dikarya</taxon>
        <taxon>Ascomycota</taxon>
        <taxon>Pezizomycotina</taxon>
        <taxon>Dothideomycetes</taxon>
        <taxon>Dothideomycetidae</taxon>
        <taxon>Mycosphaerellales</taxon>
        <taxon>Extremaceae</taxon>
        <taxon>Vermiconidia</taxon>
    </lineage>
</organism>
<evidence type="ECO:0000313" key="2">
    <source>
        <dbReference type="Proteomes" id="UP001281147"/>
    </source>
</evidence>
<protein>
    <submittedName>
        <fullName evidence="1">Uncharacterized protein</fullName>
    </submittedName>
</protein>
<gene>
    <name evidence="1" type="ORF">LTR37_015935</name>
</gene>
<reference evidence="1" key="1">
    <citation type="submission" date="2023-07" db="EMBL/GenBank/DDBJ databases">
        <title>Black Yeasts Isolated from many extreme environments.</title>
        <authorList>
            <person name="Coleine C."/>
            <person name="Stajich J.E."/>
            <person name="Selbmann L."/>
        </authorList>
    </citation>
    <scope>NUCLEOTIDE SEQUENCE</scope>
    <source>
        <strain evidence="1">CCFEE 5714</strain>
    </source>
</reference>
<dbReference type="Proteomes" id="UP001281147">
    <property type="component" value="Unassembled WGS sequence"/>
</dbReference>
<dbReference type="EMBL" id="JAUTXU010000184">
    <property type="protein sequence ID" value="KAK3700534.1"/>
    <property type="molecule type" value="Genomic_DNA"/>
</dbReference>
<proteinExistence type="predicted"/>
<name>A0ACC3MQX4_9PEZI</name>
<comment type="caution">
    <text evidence="1">The sequence shown here is derived from an EMBL/GenBank/DDBJ whole genome shotgun (WGS) entry which is preliminary data.</text>
</comment>
<keyword evidence="2" id="KW-1185">Reference proteome</keyword>
<evidence type="ECO:0000313" key="1">
    <source>
        <dbReference type="EMBL" id="KAK3700534.1"/>
    </source>
</evidence>
<sequence>MSTASMTSEMALSYFYSNNDGLAEEDVAARCKATGPNILSTTKPPAWWQQGRMRDYGRLRKLFRRVAQRDGIGSDNVFHPLDTAAIFARGTEHSAN</sequence>